<evidence type="ECO:0000313" key="3">
    <source>
        <dbReference type="Proteomes" id="UP000241848"/>
    </source>
</evidence>
<evidence type="ECO:0000256" key="1">
    <source>
        <dbReference type="SAM" id="MobiDB-lite"/>
    </source>
</evidence>
<gene>
    <name evidence="2" type="ORF">C7B45_00010</name>
</gene>
<proteinExistence type="predicted"/>
<dbReference type="EMBL" id="PXYV01000001">
    <property type="protein sequence ID" value="PSR24046.1"/>
    <property type="molecule type" value="Genomic_DNA"/>
</dbReference>
<dbReference type="AlphaFoldDB" id="A0A2T2WP87"/>
<dbReference type="Proteomes" id="UP000241848">
    <property type="component" value="Unassembled WGS sequence"/>
</dbReference>
<feature type="region of interest" description="Disordered" evidence="1">
    <location>
        <begin position="1"/>
        <end position="30"/>
    </location>
</feature>
<name>A0A2T2WP87_9FIRM</name>
<protein>
    <submittedName>
        <fullName evidence="2">Uncharacterized protein</fullName>
    </submittedName>
</protein>
<comment type="caution">
    <text evidence="2">The sequence shown here is derived from an EMBL/GenBank/DDBJ whole genome shotgun (WGS) entry which is preliminary data.</text>
</comment>
<evidence type="ECO:0000313" key="2">
    <source>
        <dbReference type="EMBL" id="PSR24046.1"/>
    </source>
</evidence>
<accession>A0A2T2WP87</accession>
<sequence length="140" mass="15880">MVPIHDDGDDLQTVQGQDRDPIQSFARQDSGIVHDGPMRAKRRLHRFIPFVGFRHFANRPHRHLGRQAKGRPNVGIDQLLQVALVRRAFPKRDGGNGIAGGVEPLHRLQQRLRLVGRRWRMRDETTACVGVGSWRSQKGG</sequence>
<reference evidence="2 3" key="1">
    <citation type="journal article" date="2014" name="BMC Genomics">
        <title>Comparison of environmental and isolate Sulfobacillus genomes reveals diverse carbon, sulfur, nitrogen, and hydrogen metabolisms.</title>
        <authorList>
            <person name="Justice N.B."/>
            <person name="Norman A."/>
            <person name="Brown C.T."/>
            <person name="Singh A."/>
            <person name="Thomas B.C."/>
            <person name="Banfield J.F."/>
        </authorList>
    </citation>
    <scope>NUCLEOTIDE SEQUENCE [LARGE SCALE GENOMIC DNA]</scope>
    <source>
        <strain evidence="2">AMDSBA3</strain>
    </source>
</reference>
<organism evidence="2 3">
    <name type="scientific">Sulfobacillus acidophilus</name>
    <dbReference type="NCBI Taxonomy" id="53633"/>
    <lineage>
        <taxon>Bacteria</taxon>
        <taxon>Bacillati</taxon>
        <taxon>Bacillota</taxon>
        <taxon>Clostridia</taxon>
        <taxon>Eubacteriales</taxon>
        <taxon>Clostridiales Family XVII. Incertae Sedis</taxon>
        <taxon>Sulfobacillus</taxon>
    </lineage>
</organism>